<evidence type="ECO:0000256" key="6">
    <source>
        <dbReference type="PIRNR" id="PIRNR000139"/>
    </source>
</evidence>
<dbReference type="FunFam" id="1.10.1060.10:FF:000012">
    <property type="entry name" value="Glycolate oxidase iron-sulfur subunit"/>
    <property type="match status" value="1"/>
</dbReference>
<keyword evidence="6" id="KW-0813">Transport</keyword>
<proteinExistence type="predicted"/>
<gene>
    <name evidence="8" type="ORF">MMIC_P1312</name>
</gene>
<dbReference type="InterPro" id="IPR012257">
    <property type="entry name" value="Glc_ox_4Fe-4S"/>
</dbReference>
<evidence type="ECO:0000256" key="5">
    <source>
        <dbReference type="ARBA" id="ARBA00023014"/>
    </source>
</evidence>
<evidence type="ECO:0000256" key="3">
    <source>
        <dbReference type="ARBA" id="ARBA00022737"/>
    </source>
</evidence>
<evidence type="ECO:0000256" key="4">
    <source>
        <dbReference type="ARBA" id="ARBA00023004"/>
    </source>
</evidence>
<dbReference type="InterPro" id="IPR009051">
    <property type="entry name" value="Helical_ferredxn"/>
</dbReference>
<comment type="catalytic activity">
    <reaction evidence="6">
        <text>glycolate + A = glyoxylate + AH2</text>
        <dbReference type="Rhea" id="RHEA:21264"/>
        <dbReference type="ChEBI" id="CHEBI:13193"/>
        <dbReference type="ChEBI" id="CHEBI:17499"/>
        <dbReference type="ChEBI" id="CHEBI:29805"/>
        <dbReference type="ChEBI" id="CHEBI:36655"/>
        <dbReference type="EC" id="1.1.99.14"/>
    </reaction>
</comment>
<comment type="catalytic activity">
    <reaction evidence="6">
        <text>(R)-lactate + A = pyruvate + AH2</text>
        <dbReference type="Rhea" id="RHEA:15089"/>
        <dbReference type="ChEBI" id="CHEBI:13193"/>
        <dbReference type="ChEBI" id="CHEBI:15361"/>
        <dbReference type="ChEBI" id="CHEBI:16004"/>
        <dbReference type="ChEBI" id="CHEBI:17499"/>
    </reaction>
</comment>
<dbReference type="PIRSF" id="PIRSF000139">
    <property type="entry name" value="Glc_ox_4Fe-4S"/>
    <property type="match status" value="1"/>
</dbReference>
<dbReference type="InterPro" id="IPR017896">
    <property type="entry name" value="4Fe4S_Fe-S-bd"/>
</dbReference>
<comment type="caution">
    <text evidence="8">The sequence shown here is derived from an EMBL/GenBank/DDBJ whole genome shotgun (WGS) entry which is preliminary data.</text>
</comment>
<dbReference type="EMBL" id="BDFD01000009">
    <property type="protein sequence ID" value="GAV20347.1"/>
    <property type="molecule type" value="Genomic_DNA"/>
</dbReference>
<dbReference type="SUPFAM" id="SSF54862">
    <property type="entry name" value="4Fe-4S ferredoxins"/>
    <property type="match status" value="1"/>
</dbReference>
<dbReference type="AlphaFoldDB" id="A0A1L8CN60"/>
<dbReference type="EC" id="1.1.99.14" evidence="6"/>
<comment type="function">
    <text evidence="6">Component of a complex that catalyzes the oxidation of glycolate to glyoxylate.</text>
</comment>
<evidence type="ECO:0000313" key="8">
    <source>
        <dbReference type="EMBL" id="GAV20347.1"/>
    </source>
</evidence>
<dbReference type="Pfam" id="PF13183">
    <property type="entry name" value="Fer4_8"/>
    <property type="match status" value="1"/>
</dbReference>
<dbReference type="STRING" id="1921010.MMIC_P1312"/>
<dbReference type="InterPro" id="IPR004017">
    <property type="entry name" value="Cys_rich_dom"/>
</dbReference>
<dbReference type="OrthoDB" id="9765258at2"/>
<accession>A0A1L8CN60</accession>
<comment type="cofactor">
    <cofactor evidence="6">
        <name>[4Fe-4S] cluster</name>
        <dbReference type="ChEBI" id="CHEBI:49883"/>
    </cofactor>
    <text evidence="6">Binds 2 [4Fe-4S] clusters.</text>
</comment>
<reference evidence="8 9" key="1">
    <citation type="journal article" date="2017" name="Arch. Microbiol.">
        <title>Mariprofundus micogutta sp. nov., a novel iron-oxidizing zetaproteobacterium isolated from a deep-sea hydrothermal field at the Bayonnaise knoll of the Izu-Ogasawara arc, and a description of Mariprofundales ord. nov. and Zetaproteobacteria classis nov.</title>
        <authorList>
            <person name="Makita H."/>
            <person name="Tanaka E."/>
            <person name="Mitsunobu S."/>
            <person name="Miyazaki M."/>
            <person name="Nunoura T."/>
            <person name="Uematsu K."/>
            <person name="Takaki Y."/>
            <person name="Nishi S."/>
            <person name="Shimamura S."/>
            <person name="Takai K."/>
        </authorList>
    </citation>
    <scope>NUCLEOTIDE SEQUENCE [LARGE SCALE GENOMIC DNA]</scope>
    <source>
        <strain evidence="8 9">ET2</strain>
    </source>
</reference>
<dbReference type="PANTHER" id="PTHR32479">
    <property type="entry name" value="GLYCOLATE OXIDASE IRON-SULFUR SUBUNIT"/>
    <property type="match status" value="1"/>
</dbReference>
<dbReference type="GO" id="GO:0051539">
    <property type="term" value="F:4 iron, 4 sulfur cluster binding"/>
    <property type="evidence" value="ECO:0007669"/>
    <property type="project" value="UniProtKB-UniRule"/>
</dbReference>
<dbReference type="InterPro" id="IPR017900">
    <property type="entry name" value="4Fe4S_Fe_S_CS"/>
</dbReference>
<dbReference type="NCBIfam" id="NF008434">
    <property type="entry name" value="PRK11274.1"/>
    <property type="match status" value="1"/>
</dbReference>
<dbReference type="Proteomes" id="UP000231632">
    <property type="component" value="Unassembled WGS sequence"/>
</dbReference>
<keyword evidence="2 6" id="KW-0479">Metal-binding</keyword>
<sequence length="413" mass="45491">MQTKISSQLLTTDAGKEADRILRSCVHCGFCTATCPTYQLMGDELDGPRGRIYQIKEMLEGAEVSEKTLGHLDRCLSCRGCETTCPSGVEYGHLVDIGREVAETRIKRPMRTRMMRKLLASVLPDRLRFSRLLKTAALFRPLLPARFREVLPGISGSSLDWPEHNHVRRVLLIEGCVQPVLAANIDRAAAHVLDQLSISTLRSGVAQCCGAVEHHLNETEAALNRIRSNIDHWWPLLEQGVEAIVSTASACSLELKEYGYLLRHDSLYAEKAKRISALARDISEVVAGEDLSAIEAGEIRNVAFHPSCTLQHGQKLNGVVEAILRQVGYDLKVVKDAHICCGAAGTYAVMQPEIGLELRHNKLTALQTDQPQLIATANIGCLKHLDSASEVPVVHWIELLAGSHVKARQTNPQ</sequence>
<protein>
    <recommendedName>
        <fullName evidence="6">Glycolate oxidase iron-sulfur subunit</fullName>
        <ecNumber evidence="6">1.1.99.14</ecNumber>
    </recommendedName>
</protein>
<keyword evidence="6" id="KW-0249">Electron transport</keyword>
<dbReference type="PANTHER" id="PTHR32479:SF17">
    <property type="entry name" value="GLYCOLATE OXIDASE IRON-SULFUR SUBUNIT"/>
    <property type="match status" value="1"/>
</dbReference>
<feature type="domain" description="4Fe-4S ferredoxin-type" evidence="7">
    <location>
        <begin position="66"/>
        <end position="89"/>
    </location>
</feature>
<evidence type="ECO:0000259" key="7">
    <source>
        <dbReference type="PROSITE" id="PS51379"/>
    </source>
</evidence>
<dbReference type="PROSITE" id="PS51379">
    <property type="entry name" value="4FE4S_FER_2"/>
    <property type="match status" value="2"/>
</dbReference>
<name>A0A1L8CN60_9PROT</name>
<evidence type="ECO:0000256" key="2">
    <source>
        <dbReference type="ARBA" id="ARBA00022723"/>
    </source>
</evidence>
<dbReference type="GO" id="GO:0019154">
    <property type="term" value="F:glycolate dehydrogenase activity"/>
    <property type="evidence" value="ECO:0007669"/>
    <property type="project" value="UniProtKB-EC"/>
</dbReference>
<feature type="domain" description="4Fe-4S ferredoxin-type" evidence="7">
    <location>
        <begin position="16"/>
        <end position="45"/>
    </location>
</feature>
<dbReference type="GO" id="GO:0046872">
    <property type="term" value="F:metal ion binding"/>
    <property type="evidence" value="ECO:0007669"/>
    <property type="project" value="UniProtKB-UniRule"/>
</dbReference>
<dbReference type="Pfam" id="PF02754">
    <property type="entry name" value="CCG"/>
    <property type="match status" value="2"/>
</dbReference>
<keyword evidence="1 6" id="KW-0004">4Fe-4S</keyword>
<evidence type="ECO:0000313" key="9">
    <source>
        <dbReference type="Proteomes" id="UP000231632"/>
    </source>
</evidence>
<organism evidence="8 9">
    <name type="scientific">Mariprofundus micogutta</name>
    <dbReference type="NCBI Taxonomy" id="1921010"/>
    <lineage>
        <taxon>Bacteria</taxon>
        <taxon>Pseudomonadati</taxon>
        <taxon>Pseudomonadota</taxon>
        <taxon>Candidatius Mariprofundia</taxon>
        <taxon>Mariprofundales</taxon>
        <taxon>Mariprofundaceae</taxon>
        <taxon>Mariprofundus</taxon>
    </lineage>
</organism>
<dbReference type="PROSITE" id="PS00198">
    <property type="entry name" value="4FE4S_FER_1"/>
    <property type="match status" value="2"/>
</dbReference>
<keyword evidence="9" id="KW-1185">Reference proteome</keyword>
<keyword evidence="5 6" id="KW-0411">Iron-sulfur</keyword>
<dbReference type="Gene3D" id="1.10.1060.10">
    <property type="entry name" value="Alpha-helical ferredoxin"/>
    <property type="match status" value="1"/>
</dbReference>
<dbReference type="RefSeq" id="WP_072659663.1">
    <property type="nucleotide sequence ID" value="NZ_BDFD01000009.1"/>
</dbReference>
<keyword evidence="4 6" id="KW-0408">Iron</keyword>
<evidence type="ECO:0000256" key="1">
    <source>
        <dbReference type="ARBA" id="ARBA00022485"/>
    </source>
</evidence>
<keyword evidence="3" id="KW-0677">Repeat</keyword>